<evidence type="ECO:0000313" key="2">
    <source>
        <dbReference type="Proteomes" id="UP000789508"/>
    </source>
</evidence>
<proteinExistence type="predicted"/>
<dbReference type="OrthoDB" id="1939479at2759"/>
<comment type="caution">
    <text evidence="1">The sequence shown here is derived from an EMBL/GenBank/DDBJ whole genome shotgun (WGS) entry which is preliminary data.</text>
</comment>
<evidence type="ECO:0000313" key="1">
    <source>
        <dbReference type="EMBL" id="CAG8567450.1"/>
    </source>
</evidence>
<feature type="non-terminal residue" evidence="1">
    <location>
        <position position="1"/>
    </location>
</feature>
<sequence length="44" mass="5309">SLEVHGVLKKQQTDWDEWTVNLFPPNGYDRDMYTMLFADYINEQ</sequence>
<reference evidence="1" key="1">
    <citation type="submission" date="2021-06" db="EMBL/GenBank/DDBJ databases">
        <authorList>
            <person name="Kallberg Y."/>
            <person name="Tangrot J."/>
            <person name="Rosling A."/>
        </authorList>
    </citation>
    <scope>NUCLEOTIDE SEQUENCE</scope>
    <source>
        <strain evidence="1">FL130A</strain>
    </source>
</reference>
<name>A0A9N9BKA1_9GLOM</name>
<dbReference type="AlphaFoldDB" id="A0A9N9BKA1"/>
<protein>
    <submittedName>
        <fullName evidence="1">11221_t:CDS:1</fullName>
    </submittedName>
</protein>
<accession>A0A9N9BKA1</accession>
<dbReference type="EMBL" id="CAJVPS010002388">
    <property type="protein sequence ID" value="CAG8567450.1"/>
    <property type="molecule type" value="Genomic_DNA"/>
</dbReference>
<gene>
    <name evidence="1" type="ORF">ALEPTO_LOCUS6653</name>
</gene>
<organism evidence="1 2">
    <name type="scientific">Ambispora leptoticha</name>
    <dbReference type="NCBI Taxonomy" id="144679"/>
    <lineage>
        <taxon>Eukaryota</taxon>
        <taxon>Fungi</taxon>
        <taxon>Fungi incertae sedis</taxon>
        <taxon>Mucoromycota</taxon>
        <taxon>Glomeromycotina</taxon>
        <taxon>Glomeromycetes</taxon>
        <taxon>Archaeosporales</taxon>
        <taxon>Ambisporaceae</taxon>
        <taxon>Ambispora</taxon>
    </lineage>
</organism>
<keyword evidence="2" id="KW-1185">Reference proteome</keyword>
<dbReference type="Proteomes" id="UP000789508">
    <property type="component" value="Unassembled WGS sequence"/>
</dbReference>